<evidence type="ECO:0000313" key="17">
    <source>
        <dbReference type="Proteomes" id="UP000237481"/>
    </source>
</evidence>
<evidence type="ECO:0000256" key="12">
    <source>
        <dbReference type="ARBA" id="ARBA00023304"/>
    </source>
</evidence>
<dbReference type="EMBL" id="PKSG01001047">
    <property type="protein sequence ID" value="POR31394.1"/>
    <property type="molecule type" value="Genomic_DNA"/>
</dbReference>
<evidence type="ECO:0000256" key="5">
    <source>
        <dbReference type="ARBA" id="ARBA00022430"/>
    </source>
</evidence>
<dbReference type="InterPro" id="IPR019818">
    <property type="entry name" value="IsoCit/isopropylmalate_DH_CS"/>
</dbReference>
<evidence type="ECO:0000313" key="16">
    <source>
        <dbReference type="EMBL" id="POR31394.1"/>
    </source>
</evidence>
<dbReference type="GO" id="GO:0005829">
    <property type="term" value="C:cytosol"/>
    <property type="evidence" value="ECO:0007669"/>
    <property type="project" value="TreeGrafter"/>
</dbReference>
<organism evidence="16 17">
    <name type="scientific">Tolypocladium paradoxum</name>
    <dbReference type="NCBI Taxonomy" id="94208"/>
    <lineage>
        <taxon>Eukaryota</taxon>
        <taxon>Fungi</taxon>
        <taxon>Dikarya</taxon>
        <taxon>Ascomycota</taxon>
        <taxon>Pezizomycotina</taxon>
        <taxon>Sordariomycetes</taxon>
        <taxon>Hypocreomycetidae</taxon>
        <taxon>Hypocreales</taxon>
        <taxon>Ophiocordycipitaceae</taxon>
        <taxon>Tolypocladium</taxon>
    </lineage>
</organism>
<evidence type="ECO:0000256" key="9">
    <source>
        <dbReference type="ARBA" id="ARBA00023002"/>
    </source>
</evidence>
<evidence type="ECO:0000256" key="8">
    <source>
        <dbReference type="ARBA" id="ARBA00022842"/>
    </source>
</evidence>
<evidence type="ECO:0000256" key="10">
    <source>
        <dbReference type="ARBA" id="ARBA00023027"/>
    </source>
</evidence>
<keyword evidence="6" id="KW-0028">Amino-acid biosynthesis</keyword>
<comment type="pathway">
    <text evidence="14">Amino-acid biosynthesis; L-leucine biosynthesis; L-leucine from 3-methyl-2-oxobutanoate: step 3/4.</text>
</comment>
<evidence type="ECO:0000256" key="7">
    <source>
        <dbReference type="ARBA" id="ARBA00022723"/>
    </source>
</evidence>
<keyword evidence="9 13" id="KW-0560">Oxidoreductase</keyword>
<protein>
    <recommendedName>
        <fullName evidence="4 14">3-isopropylmalate dehydrogenase</fullName>
        <ecNumber evidence="4 14">1.1.1.85</ecNumber>
    </recommendedName>
</protein>
<dbReference type="EC" id="1.1.1.85" evidence="4 14"/>
<dbReference type="UniPathway" id="UPA00048">
    <property type="reaction ID" value="UER00072"/>
</dbReference>
<keyword evidence="12 14" id="KW-0100">Branched-chain amino acid biosynthesis</keyword>
<dbReference type="GO" id="GO:0051287">
    <property type="term" value="F:NAD binding"/>
    <property type="evidence" value="ECO:0007669"/>
    <property type="project" value="InterPro"/>
</dbReference>
<reference evidence="16 17" key="1">
    <citation type="submission" date="2018-01" db="EMBL/GenBank/DDBJ databases">
        <title>Harnessing the power of phylogenomics to disentangle the directionality and signatures of interkingdom host jumping in the parasitic fungal genus Tolypocladium.</title>
        <authorList>
            <person name="Quandt C.A."/>
            <person name="Patterson W."/>
            <person name="Spatafora J.W."/>
        </authorList>
    </citation>
    <scope>NUCLEOTIDE SEQUENCE [LARGE SCALE GENOMIC DNA]</scope>
    <source>
        <strain evidence="16 17">NRBC 100945</strain>
    </source>
</reference>
<evidence type="ECO:0000256" key="11">
    <source>
        <dbReference type="ARBA" id="ARBA00023211"/>
    </source>
</evidence>
<keyword evidence="11" id="KW-0464">Manganese</keyword>
<evidence type="ECO:0000256" key="13">
    <source>
        <dbReference type="RuleBase" id="RU004443"/>
    </source>
</evidence>
<evidence type="ECO:0000256" key="6">
    <source>
        <dbReference type="ARBA" id="ARBA00022605"/>
    </source>
</evidence>
<dbReference type="GO" id="GO:0003862">
    <property type="term" value="F:3-isopropylmalate dehydrogenase activity"/>
    <property type="evidence" value="ECO:0007669"/>
    <property type="project" value="UniProtKB-EC"/>
</dbReference>
<comment type="cofactor">
    <cofactor evidence="1">
        <name>Mn(2+)</name>
        <dbReference type="ChEBI" id="CHEBI:29035"/>
    </cofactor>
</comment>
<keyword evidence="17" id="KW-1185">Reference proteome</keyword>
<dbReference type="InterPro" id="IPR004429">
    <property type="entry name" value="Isopropylmalate_DH"/>
</dbReference>
<dbReference type="NCBIfam" id="TIGR00169">
    <property type="entry name" value="leuB"/>
    <property type="match status" value="1"/>
</dbReference>
<dbReference type="SMART" id="SM01329">
    <property type="entry name" value="Iso_dh"/>
    <property type="match status" value="1"/>
</dbReference>
<feature type="domain" description="Isopropylmalate dehydrogenase-like" evidence="15">
    <location>
        <begin position="6"/>
        <end position="367"/>
    </location>
</feature>
<dbReference type="PROSITE" id="PS00470">
    <property type="entry name" value="IDH_IMDH"/>
    <property type="match status" value="1"/>
</dbReference>
<dbReference type="GO" id="GO:0009098">
    <property type="term" value="P:L-leucine biosynthetic process"/>
    <property type="evidence" value="ECO:0007669"/>
    <property type="project" value="UniProtKB-UniPathway"/>
</dbReference>
<sequence>MTTTLKIVVFPGDNCGPEVMAEAIKVLKVFEISKNPIRFEFNYQLLGGGSIDATGEPLTASALEAAKNADAVLLGAIGGPKWGTGLVRPEQGLLGLRKGMDAFGNLRPCNFAADSLVNHSPLRPEIARGTNFVILRELCGGMYFGPNRQDPDESLSSAQDVDYYTRSEIERVARLAGYLAKQHDPPLPVWSLDKANVLASAGRLWRLVVSEVFEKEFPDVQLGHHLIDAAAMLMIKKPTALNGIVLTSNLFGDIISDEASVIPGSLGLLPSASLCDVPAPGKRVKGIYEPIHERLMGSTGSAPDIVGKGIVNPVGTILSAAMMLRYSLGQEEAAAAVERAVADTINQGLRTADIGGSTGTTEFGDAVVEALNAILT</sequence>
<dbReference type="Proteomes" id="UP000237481">
    <property type="component" value="Unassembled WGS sequence"/>
</dbReference>
<comment type="function">
    <text evidence="14">Catalyzes the oxidation of 3-carboxy-2-hydroxy-4-methylpentanoate (3-isopropylmalate) to 3-carboxy-4-methyl-2-oxopentanoate. The product decarboxylates to 4-methyl-2 oxopentanoate.</text>
</comment>
<evidence type="ECO:0000256" key="1">
    <source>
        <dbReference type="ARBA" id="ARBA00001936"/>
    </source>
</evidence>
<keyword evidence="10 14" id="KW-0520">NAD</keyword>
<dbReference type="OrthoDB" id="419183at2759"/>
<evidence type="ECO:0000259" key="15">
    <source>
        <dbReference type="SMART" id="SM01329"/>
    </source>
</evidence>
<name>A0A2S4KMG4_9HYPO</name>
<keyword evidence="5 14" id="KW-0432">Leucine biosynthesis</keyword>
<dbReference type="PANTHER" id="PTHR42979">
    <property type="entry name" value="3-ISOPROPYLMALATE DEHYDROGENASE"/>
    <property type="match status" value="1"/>
</dbReference>
<comment type="cofactor">
    <cofactor evidence="14">
        <name>Mg(2+)</name>
        <dbReference type="ChEBI" id="CHEBI:18420"/>
    </cofactor>
    <cofactor evidence="14">
        <name>Mn(2+)</name>
        <dbReference type="ChEBI" id="CHEBI:29035"/>
    </cofactor>
    <text evidence="14">Binds 1 Mg(2+) or Mn(2+) ion per subunit.</text>
</comment>
<comment type="caution">
    <text evidence="16">The sequence shown here is derived from an EMBL/GenBank/DDBJ whole genome shotgun (WGS) entry which is preliminary data.</text>
</comment>
<dbReference type="GO" id="GO:0000287">
    <property type="term" value="F:magnesium ion binding"/>
    <property type="evidence" value="ECO:0007669"/>
    <property type="project" value="InterPro"/>
</dbReference>
<dbReference type="FunFam" id="3.40.718.10:FF:000006">
    <property type="entry name" value="3-isopropylmalate dehydrogenase"/>
    <property type="match status" value="1"/>
</dbReference>
<keyword evidence="7 14" id="KW-0479">Metal-binding</keyword>
<proteinExistence type="inferred from homology"/>
<dbReference type="InterPro" id="IPR024084">
    <property type="entry name" value="IsoPropMal-DH-like_dom"/>
</dbReference>
<gene>
    <name evidence="16" type="ORF">TPAR_08401</name>
</gene>
<dbReference type="SUPFAM" id="SSF53659">
    <property type="entry name" value="Isocitrate/Isopropylmalate dehydrogenase-like"/>
    <property type="match status" value="1"/>
</dbReference>
<comment type="catalytic activity">
    <reaction evidence="14">
        <text>(2R,3S)-3-isopropylmalate + NAD(+) = 4-methyl-2-oxopentanoate + CO2 + NADH</text>
        <dbReference type="Rhea" id="RHEA:32271"/>
        <dbReference type="ChEBI" id="CHEBI:16526"/>
        <dbReference type="ChEBI" id="CHEBI:17865"/>
        <dbReference type="ChEBI" id="CHEBI:35121"/>
        <dbReference type="ChEBI" id="CHEBI:57540"/>
        <dbReference type="ChEBI" id="CHEBI:57945"/>
        <dbReference type="EC" id="1.1.1.85"/>
    </reaction>
</comment>
<comment type="similarity">
    <text evidence="2 13">Belongs to the isocitrate and isopropylmalate dehydrogenases family.</text>
</comment>
<dbReference type="Gene3D" id="3.40.718.10">
    <property type="entry name" value="Isopropylmalate Dehydrogenase"/>
    <property type="match status" value="1"/>
</dbReference>
<accession>A0A2S4KMG4</accession>
<evidence type="ECO:0000256" key="3">
    <source>
        <dbReference type="ARBA" id="ARBA00011738"/>
    </source>
</evidence>
<dbReference type="PANTHER" id="PTHR42979:SF1">
    <property type="entry name" value="3-ISOPROPYLMALATE DEHYDROGENASE"/>
    <property type="match status" value="1"/>
</dbReference>
<keyword evidence="8" id="KW-0460">Magnesium</keyword>
<dbReference type="Pfam" id="PF00180">
    <property type="entry name" value="Iso_dh"/>
    <property type="match status" value="1"/>
</dbReference>
<dbReference type="AlphaFoldDB" id="A0A2S4KMG4"/>
<dbReference type="STRING" id="94208.A0A2S4KMG4"/>
<comment type="subunit">
    <text evidence="3 14">Homodimer.</text>
</comment>
<evidence type="ECO:0000256" key="14">
    <source>
        <dbReference type="RuleBase" id="RU004445"/>
    </source>
</evidence>
<evidence type="ECO:0000256" key="4">
    <source>
        <dbReference type="ARBA" id="ARBA00013101"/>
    </source>
</evidence>
<evidence type="ECO:0000256" key="2">
    <source>
        <dbReference type="ARBA" id="ARBA00007769"/>
    </source>
</evidence>